<dbReference type="Gene3D" id="3.40.50.300">
    <property type="entry name" value="P-loop containing nucleotide triphosphate hydrolases"/>
    <property type="match status" value="1"/>
</dbReference>
<dbReference type="GO" id="GO:0003677">
    <property type="term" value="F:DNA binding"/>
    <property type="evidence" value="ECO:0007669"/>
    <property type="project" value="InterPro"/>
</dbReference>
<reference evidence="10" key="1">
    <citation type="submission" date="2020-05" db="EMBL/GenBank/DDBJ databases">
        <authorList>
            <person name="Chiriac C."/>
            <person name="Salcher M."/>
            <person name="Ghai R."/>
            <person name="Kavagutti S V."/>
        </authorList>
    </citation>
    <scope>NUCLEOTIDE SEQUENCE</scope>
</reference>
<dbReference type="EC" id="2.7.7.7" evidence="1"/>
<gene>
    <name evidence="10" type="ORF">UFOPK1421_00693</name>
    <name evidence="11" type="ORF">UFOPK1820_00154</name>
    <name evidence="12" type="ORF">UFOPK1960_00876</name>
    <name evidence="13" type="ORF">UFOPK2921_00008</name>
    <name evidence="14" type="ORF">UFOPK3889_00645</name>
    <name evidence="15" type="ORF">UFOPK4422_00452</name>
</gene>
<evidence type="ECO:0000256" key="6">
    <source>
        <dbReference type="ARBA" id="ARBA00022932"/>
    </source>
</evidence>
<dbReference type="SUPFAM" id="SSF48019">
    <property type="entry name" value="post-AAA+ oligomerization domain-like"/>
    <property type="match status" value="1"/>
</dbReference>
<evidence type="ECO:0000313" key="13">
    <source>
        <dbReference type="EMBL" id="CAB4766689.1"/>
    </source>
</evidence>
<sequence length="323" mass="35129">MSVYLFHGSDDVLVREAVSDKARELVGDQDRSLMLEEFDGDYIMAGATESAMTPPFLTERRIIVMRKVSAFGVDDLDVLAAYLQVAPDFTDMVIEWGSGRVSKVIAAALKLCGGQTIDPSPPTRANERREWWETQLSGLGLVLDAPAVALLIDWLGEDVTRLGGLAATLKSTYGDQRINKEKLEPFLGERGDTKPWDLTDGIDSGNAAKALLAARRLMNAGERHPLQIMAQLHGHYSRLAKLDVADVPTLAEAEVLLGAKGFAAEKALRTFRSLTGAGVRRAFELLAAADLDLRGSTGLEEDVVMDVLIARLAKLNGVVSQRR</sequence>
<evidence type="ECO:0000313" key="15">
    <source>
        <dbReference type="EMBL" id="CAB5116907.1"/>
    </source>
</evidence>
<dbReference type="EMBL" id="CAEZZV010000001">
    <property type="protein sequence ID" value="CAB4766689.1"/>
    <property type="molecule type" value="Genomic_DNA"/>
</dbReference>
<proteinExistence type="inferred from homology"/>
<dbReference type="EMBL" id="CAEZVL010000129">
    <property type="protein sequence ID" value="CAB4634277.1"/>
    <property type="molecule type" value="Genomic_DNA"/>
</dbReference>
<dbReference type="AlphaFoldDB" id="A0A6J6BU72"/>
<dbReference type="Gene3D" id="1.20.272.10">
    <property type="match status" value="1"/>
</dbReference>
<comment type="catalytic activity">
    <reaction evidence="8">
        <text>DNA(n) + a 2'-deoxyribonucleoside 5'-triphosphate = DNA(n+1) + diphosphate</text>
        <dbReference type="Rhea" id="RHEA:22508"/>
        <dbReference type="Rhea" id="RHEA-COMP:17339"/>
        <dbReference type="Rhea" id="RHEA-COMP:17340"/>
        <dbReference type="ChEBI" id="CHEBI:33019"/>
        <dbReference type="ChEBI" id="CHEBI:61560"/>
        <dbReference type="ChEBI" id="CHEBI:173112"/>
        <dbReference type="EC" id="2.7.7.7"/>
    </reaction>
</comment>
<evidence type="ECO:0000313" key="14">
    <source>
        <dbReference type="EMBL" id="CAB4971715.1"/>
    </source>
</evidence>
<dbReference type="GO" id="GO:0006261">
    <property type="term" value="P:DNA-templated DNA replication"/>
    <property type="evidence" value="ECO:0007669"/>
    <property type="project" value="TreeGrafter"/>
</dbReference>
<name>A0A6J6BU72_9ZZZZ</name>
<evidence type="ECO:0000259" key="9">
    <source>
        <dbReference type="Pfam" id="PF06144"/>
    </source>
</evidence>
<evidence type="ECO:0000313" key="10">
    <source>
        <dbReference type="EMBL" id="CAB4541923.1"/>
    </source>
</evidence>
<accession>A0A6J6BU72</accession>
<dbReference type="GO" id="GO:0009360">
    <property type="term" value="C:DNA polymerase III complex"/>
    <property type="evidence" value="ECO:0007669"/>
    <property type="project" value="InterPro"/>
</dbReference>
<evidence type="ECO:0000256" key="4">
    <source>
        <dbReference type="ARBA" id="ARBA00022695"/>
    </source>
</evidence>
<keyword evidence="4" id="KW-0548">Nucleotidyltransferase</keyword>
<dbReference type="EMBL" id="CAFBRX010000031">
    <property type="protein sequence ID" value="CAB5116907.1"/>
    <property type="molecule type" value="Genomic_DNA"/>
</dbReference>
<dbReference type="PANTHER" id="PTHR34388:SF1">
    <property type="entry name" value="DNA POLYMERASE III SUBUNIT DELTA"/>
    <property type="match status" value="1"/>
</dbReference>
<keyword evidence="6" id="KW-0239">DNA-directed DNA polymerase</keyword>
<dbReference type="EMBL" id="CAEZUK010000013">
    <property type="protein sequence ID" value="CAB4591091.1"/>
    <property type="molecule type" value="Genomic_DNA"/>
</dbReference>
<evidence type="ECO:0000256" key="7">
    <source>
        <dbReference type="ARBA" id="ARBA00034754"/>
    </source>
</evidence>
<dbReference type="NCBIfam" id="TIGR01128">
    <property type="entry name" value="holA"/>
    <property type="match status" value="1"/>
</dbReference>
<evidence type="ECO:0000313" key="12">
    <source>
        <dbReference type="EMBL" id="CAB4634277.1"/>
    </source>
</evidence>
<dbReference type="InterPro" id="IPR005790">
    <property type="entry name" value="DNA_polIII_delta"/>
</dbReference>
<dbReference type="EMBL" id="CAEZSL010000062">
    <property type="protein sequence ID" value="CAB4541923.1"/>
    <property type="molecule type" value="Genomic_DNA"/>
</dbReference>
<evidence type="ECO:0000256" key="2">
    <source>
        <dbReference type="ARBA" id="ARBA00017703"/>
    </source>
</evidence>
<feature type="domain" description="DNA polymerase III delta N-terminal" evidence="9">
    <location>
        <begin position="4"/>
        <end position="95"/>
    </location>
</feature>
<keyword evidence="5" id="KW-0235">DNA replication</keyword>
<evidence type="ECO:0000313" key="11">
    <source>
        <dbReference type="EMBL" id="CAB4591091.1"/>
    </source>
</evidence>
<dbReference type="InterPro" id="IPR027417">
    <property type="entry name" value="P-loop_NTPase"/>
</dbReference>
<dbReference type="Pfam" id="PF06144">
    <property type="entry name" value="DNA_pol3_delta"/>
    <property type="match status" value="1"/>
</dbReference>
<organism evidence="10">
    <name type="scientific">freshwater metagenome</name>
    <dbReference type="NCBI Taxonomy" id="449393"/>
    <lineage>
        <taxon>unclassified sequences</taxon>
        <taxon>metagenomes</taxon>
        <taxon>ecological metagenomes</taxon>
    </lineage>
</organism>
<evidence type="ECO:0000256" key="1">
    <source>
        <dbReference type="ARBA" id="ARBA00012417"/>
    </source>
</evidence>
<dbReference type="PANTHER" id="PTHR34388">
    <property type="entry name" value="DNA POLYMERASE III SUBUNIT DELTA"/>
    <property type="match status" value="1"/>
</dbReference>
<keyword evidence="3" id="KW-0808">Transferase</keyword>
<dbReference type="EMBL" id="CAFBNZ010000106">
    <property type="protein sequence ID" value="CAB4971715.1"/>
    <property type="molecule type" value="Genomic_DNA"/>
</dbReference>
<dbReference type="GO" id="GO:0003887">
    <property type="term" value="F:DNA-directed DNA polymerase activity"/>
    <property type="evidence" value="ECO:0007669"/>
    <property type="project" value="UniProtKB-KW"/>
</dbReference>
<comment type="similarity">
    <text evidence="7">Belongs to the DNA polymerase HolA subunit family.</text>
</comment>
<evidence type="ECO:0000256" key="8">
    <source>
        <dbReference type="ARBA" id="ARBA00049244"/>
    </source>
</evidence>
<evidence type="ECO:0000256" key="5">
    <source>
        <dbReference type="ARBA" id="ARBA00022705"/>
    </source>
</evidence>
<evidence type="ECO:0000256" key="3">
    <source>
        <dbReference type="ARBA" id="ARBA00022679"/>
    </source>
</evidence>
<dbReference type="InterPro" id="IPR010372">
    <property type="entry name" value="DNA_pol3_delta_N"/>
</dbReference>
<dbReference type="InterPro" id="IPR008921">
    <property type="entry name" value="DNA_pol3_clamp-load_cplx_C"/>
</dbReference>
<protein>
    <recommendedName>
        <fullName evidence="2">DNA polymerase III subunit delta</fullName>
        <ecNumber evidence="1">2.7.7.7</ecNumber>
    </recommendedName>
</protein>